<reference evidence="1" key="1">
    <citation type="journal article" date="2023" name="Mol. Phylogenet. Evol.">
        <title>Genome-scale phylogeny and comparative genomics of the fungal order Sordariales.</title>
        <authorList>
            <person name="Hensen N."/>
            <person name="Bonometti L."/>
            <person name="Westerberg I."/>
            <person name="Brannstrom I.O."/>
            <person name="Guillou S."/>
            <person name="Cros-Aarteil S."/>
            <person name="Calhoun S."/>
            <person name="Haridas S."/>
            <person name="Kuo A."/>
            <person name="Mondo S."/>
            <person name="Pangilinan J."/>
            <person name="Riley R."/>
            <person name="LaButti K."/>
            <person name="Andreopoulos B."/>
            <person name="Lipzen A."/>
            <person name="Chen C."/>
            <person name="Yan M."/>
            <person name="Daum C."/>
            <person name="Ng V."/>
            <person name="Clum A."/>
            <person name="Steindorff A."/>
            <person name="Ohm R.A."/>
            <person name="Martin F."/>
            <person name="Silar P."/>
            <person name="Natvig D.O."/>
            <person name="Lalanne C."/>
            <person name="Gautier V."/>
            <person name="Ament-Velasquez S.L."/>
            <person name="Kruys A."/>
            <person name="Hutchinson M.I."/>
            <person name="Powell A.J."/>
            <person name="Barry K."/>
            <person name="Miller A.N."/>
            <person name="Grigoriev I.V."/>
            <person name="Debuchy R."/>
            <person name="Gladieux P."/>
            <person name="Hiltunen Thoren M."/>
            <person name="Johannesson H."/>
        </authorList>
    </citation>
    <scope>NUCLEOTIDE SEQUENCE</scope>
    <source>
        <strain evidence="1">FGSC 1904</strain>
    </source>
</reference>
<name>A0AAE0PKE2_SORBR</name>
<keyword evidence="2" id="KW-1185">Reference proteome</keyword>
<accession>A0AAE0PKE2</accession>
<dbReference type="EMBL" id="JAUTDP010000002">
    <property type="protein sequence ID" value="KAK3401653.1"/>
    <property type="molecule type" value="Genomic_DNA"/>
</dbReference>
<reference evidence="1" key="2">
    <citation type="submission" date="2023-07" db="EMBL/GenBank/DDBJ databases">
        <authorList>
            <consortium name="Lawrence Berkeley National Laboratory"/>
            <person name="Haridas S."/>
            <person name="Hensen N."/>
            <person name="Bonometti L."/>
            <person name="Westerberg I."/>
            <person name="Brannstrom I.O."/>
            <person name="Guillou S."/>
            <person name="Cros-Aarteil S."/>
            <person name="Calhoun S."/>
            <person name="Kuo A."/>
            <person name="Mondo S."/>
            <person name="Pangilinan J."/>
            <person name="Riley R."/>
            <person name="LaButti K."/>
            <person name="Andreopoulos B."/>
            <person name="Lipzen A."/>
            <person name="Chen C."/>
            <person name="Yanf M."/>
            <person name="Daum C."/>
            <person name="Ng V."/>
            <person name="Clum A."/>
            <person name="Steindorff A."/>
            <person name="Ohm R."/>
            <person name="Martin F."/>
            <person name="Silar P."/>
            <person name="Natvig D."/>
            <person name="Lalanne C."/>
            <person name="Gautier V."/>
            <person name="Ament-velasquez S.L."/>
            <person name="Kruys A."/>
            <person name="Hutchinson M.I."/>
            <person name="Powell A.J."/>
            <person name="Barry K."/>
            <person name="Miller A.N."/>
            <person name="Grigoriev I.V."/>
            <person name="Debuchy R."/>
            <person name="Gladieux P."/>
            <person name="Thoren M.H."/>
            <person name="Johannesson H."/>
        </authorList>
    </citation>
    <scope>NUCLEOTIDE SEQUENCE</scope>
    <source>
        <strain evidence="1">FGSC 1904</strain>
    </source>
</reference>
<organism evidence="1 2">
    <name type="scientific">Sordaria brevicollis</name>
    <dbReference type="NCBI Taxonomy" id="83679"/>
    <lineage>
        <taxon>Eukaryota</taxon>
        <taxon>Fungi</taxon>
        <taxon>Dikarya</taxon>
        <taxon>Ascomycota</taxon>
        <taxon>Pezizomycotina</taxon>
        <taxon>Sordariomycetes</taxon>
        <taxon>Sordariomycetidae</taxon>
        <taxon>Sordariales</taxon>
        <taxon>Sordariaceae</taxon>
        <taxon>Sordaria</taxon>
    </lineage>
</organism>
<protein>
    <submittedName>
        <fullName evidence="1">Uncharacterized protein</fullName>
    </submittedName>
</protein>
<evidence type="ECO:0000313" key="1">
    <source>
        <dbReference type="EMBL" id="KAK3401653.1"/>
    </source>
</evidence>
<gene>
    <name evidence="1" type="ORF">B0T20DRAFT_119703</name>
</gene>
<sequence length="155" mass="17055">MTGGFKLLFAVLRFASTSWAPVVTCITWALQVIQRQARKSAPHPAPCLMRLKPGQISEKSEKPGVGPRNNWWAKFSVDNPSVPTVLGPQENPWLLEVRTYVLCNSLPQPDKSTRRLGCTDQGRVGPTFGGPRSPSQPPLFVPLRVGSFTYNAQAL</sequence>
<comment type="caution">
    <text evidence="1">The sequence shown here is derived from an EMBL/GenBank/DDBJ whole genome shotgun (WGS) entry which is preliminary data.</text>
</comment>
<proteinExistence type="predicted"/>
<dbReference type="AlphaFoldDB" id="A0AAE0PKE2"/>
<evidence type="ECO:0000313" key="2">
    <source>
        <dbReference type="Proteomes" id="UP001281003"/>
    </source>
</evidence>
<dbReference type="Proteomes" id="UP001281003">
    <property type="component" value="Unassembled WGS sequence"/>
</dbReference>